<keyword evidence="3" id="KW-0804">Transcription</keyword>
<protein>
    <submittedName>
        <fullName evidence="7">Rtf1p</fullName>
    </submittedName>
</protein>
<dbReference type="InterPro" id="IPR036128">
    <property type="entry name" value="Plus3-like_sf"/>
</dbReference>
<dbReference type="PROSITE" id="PS51360">
    <property type="entry name" value="PLUS3"/>
    <property type="match status" value="1"/>
</dbReference>
<dbReference type="SUPFAM" id="SSF159042">
    <property type="entry name" value="Plus3-like"/>
    <property type="match status" value="1"/>
</dbReference>
<evidence type="ECO:0000256" key="4">
    <source>
        <dbReference type="ARBA" id="ARBA00023242"/>
    </source>
</evidence>
<evidence type="ECO:0000313" key="8">
    <source>
        <dbReference type="Proteomes" id="UP000189580"/>
    </source>
</evidence>
<organism evidence="7 8">
    <name type="scientific">Sugiyamaella lignohabitans</name>
    <dbReference type="NCBI Taxonomy" id="796027"/>
    <lineage>
        <taxon>Eukaryota</taxon>
        <taxon>Fungi</taxon>
        <taxon>Dikarya</taxon>
        <taxon>Ascomycota</taxon>
        <taxon>Saccharomycotina</taxon>
        <taxon>Dipodascomycetes</taxon>
        <taxon>Dipodascales</taxon>
        <taxon>Trichomonascaceae</taxon>
        <taxon>Sugiyamaella</taxon>
    </lineage>
</organism>
<keyword evidence="4" id="KW-0539">Nucleus</keyword>
<feature type="compositionally biased region" description="Basic and acidic residues" evidence="5">
    <location>
        <begin position="220"/>
        <end position="233"/>
    </location>
</feature>
<evidence type="ECO:0000256" key="3">
    <source>
        <dbReference type="ARBA" id="ARBA00023163"/>
    </source>
</evidence>
<dbReference type="InterPro" id="IPR004343">
    <property type="entry name" value="Plus-3_dom"/>
</dbReference>
<dbReference type="GeneID" id="30033602"/>
<gene>
    <name evidence="7" type="primary">RTF1</name>
    <name evidence="7" type="ORF">AWJ20_1764</name>
</gene>
<feature type="region of interest" description="Disordered" evidence="5">
    <location>
        <begin position="130"/>
        <end position="233"/>
    </location>
</feature>
<reference evidence="7 8" key="1">
    <citation type="submission" date="2016-02" db="EMBL/GenBank/DDBJ databases">
        <title>Complete genome sequence and transcriptome regulation of the pentose utilising yeast Sugiyamaella lignohabitans.</title>
        <authorList>
            <person name="Bellasio M."/>
            <person name="Peymann A."/>
            <person name="Valli M."/>
            <person name="Sipitzky M."/>
            <person name="Graf A."/>
            <person name="Sauer M."/>
            <person name="Marx H."/>
            <person name="Mattanovich D."/>
        </authorList>
    </citation>
    <scope>NUCLEOTIDE SEQUENCE [LARGE SCALE GENOMIC DNA]</scope>
    <source>
        <strain evidence="7 8">CBS 10342</strain>
    </source>
</reference>
<sequence length="551" mass="63433">MSDLDDDLLALAGAGSDDGGIVSDNEELERRTSGKKRSRNANYDDESDFDEEEEEEDDDEGEDVTDDDEEATEEEDLHSVKNPYPLEGKYKDEQDKAYLEGLAEVERETILFDRSQEMQKFQEMEYLAQRARERKQTEKALKKRSKKQSEEGLLATKRSTRDKTGGIPSTKKSKLSELKQKRQEKHHRKAGGLEVPYRRGERDSSEDEEDEGYFEDEDEGYGRDGKKREDEVEWAETKPSKEVTYEDLNKIKFGKTLFSRFCHNPGFEDVVIGTFVRINIGFNREKQANVYRVCQVKEVVKASKPYTFLGRTVDENIRVAYADSERTFEMGICSDQSITEEEFRSWKSAMDKSGLSVISKRRVDRKLEELTAFQSRVLTAEEVNQMIQRRQKLSGKNLGANIVLEKSVLQQRRVIALEQNNFEELEQIDQQIESIDRMLNKSKRRSEIDKLAKVNERNRRANLDEIRKAEVLANETRRKLTKDANISNPFNRLRTSARIFYRTGSQSESPAPAAATEQNNEESITAVLGNAKHIDLDELIASLDIPLEITI</sequence>
<feature type="compositionally biased region" description="Acidic residues" evidence="5">
    <location>
        <begin position="204"/>
        <end position="219"/>
    </location>
</feature>
<dbReference type="RefSeq" id="XP_018735948.1">
    <property type="nucleotide sequence ID" value="XM_018878668.1"/>
</dbReference>
<name>A0A167DZE0_9ASCO</name>
<feature type="domain" description="Plus3" evidence="6">
    <location>
        <begin position="242"/>
        <end position="375"/>
    </location>
</feature>
<feature type="compositionally biased region" description="Basic and acidic residues" evidence="5">
    <location>
        <begin position="130"/>
        <end position="140"/>
    </location>
</feature>
<accession>A0A167DZE0</accession>
<dbReference type="EMBL" id="CP014501">
    <property type="protein sequence ID" value="ANB13471.1"/>
    <property type="molecule type" value="Genomic_DNA"/>
</dbReference>
<dbReference type="Gene3D" id="3.90.70.200">
    <property type="entry name" value="Plus-3 domain"/>
    <property type="match status" value="1"/>
</dbReference>
<keyword evidence="8" id="KW-1185">Reference proteome</keyword>
<dbReference type="SMART" id="SM00719">
    <property type="entry name" value="Plus3"/>
    <property type="match status" value="1"/>
</dbReference>
<comment type="subcellular location">
    <subcellularLocation>
        <location evidence="1">Nucleus</location>
    </subcellularLocation>
</comment>
<evidence type="ECO:0000259" key="6">
    <source>
        <dbReference type="PROSITE" id="PS51360"/>
    </source>
</evidence>
<dbReference type="GO" id="GO:1990269">
    <property type="term" value="F:RNA polymerase II C-terminal domain phosphoserine binding"/>
    <property type="evidence" value="ECO:0007669"/>
    <property type="project" value="TreeGrafter"/>
</dbReference>
<dbReference type="PANTHER" id="PTHR13115:SF8">
    <property type="entry name" value="RNA POLYMERASE-ASSOCIATED PROTEIN RTF1 HOMOLOG"/>
    <property type="match status" value="1"/>
</dbReference>
<dbReference type="GO" id="GO:0003677">
    <property type="term" value="F:DNA binding"/>
    <property type="evidence" value="ECO:0007669"/>
    <property type="project" value="InterPro"/>
</dbReference>
<proteinExistence type="predicted"/>
<evidence type="ECO:0000256" key="1">
    <source>
        <dbReference type="ARBA" id="ARBA00004123"/>
    </source>
</evidence>
<dbReference type="GO" id="GO:0016593">
    <property type="term" value="C:Cdc73/Paf1 complex"/>
    <property type="evidence" value="ECO:0007669"/>
    <property type="project" value="TreeGrafter"/>
</dbReference>
<dbReference type="AlphaFoldDB" id="A0A167DZE0"/>
<dbReference type="Pfam" id="PF03126">
    <property type="entry name" value="Plus-3"/>
    <property type="match status" value="1"/>
</dbReference>
<dbReference type="PANTHER" id="PTHR13115">
    <property type="entry name" value="RNA POLYMERASE-ASSOCIATED PROTEIN RTF1 HOMOLOG"/>
    <property type="match status" value="1"/>
</dbReference>
<evidence type="ECO:0000256" key="5">
    <source>
        <dbReference type="SAM" id="MobiDB-lite"/>
    </source>
</evidence>
<dbReference type="KEGG" id="slb:AWJ20_1764"/>
<dbReference type="Proteomes" id="UP000189580">
    <property type="component" value="Chromosome a"/>
</dbReference>
<keyword evidence="2" id="KW-0805">Transcription regulation</keyword>
<feature type="compositionally biased region" description="Acidic residues" evidence="5">
    <location>
        <begin position="43"/>
        <end position="76"/>
    </location>
</feature>
<dbReference type="OrthoDB" id="166375at2759"/>
<evidence type="ECO:0000313" key="7">
    <source>
        <dbReference type="EMBL" id="ANB13471.1"/>
    </source>
</evidence>
<evidence type="ECO:0000256" key="2">
    <source>
        <dbReference type="ARBA" id="ARBA00023015"/>
    </source>
</evidence>
<feature type="region of interest" description="Disordered" evidence="5">
    <location>
        <begin position="1"/>
        <end position="92"/>
    </location>
</feature>